<gene>
    <name evidence="1" type="ORF">GCM10011520_14780</name>
</gene>
<keyword evidence="2" id="KW-1185">Reference proteome</keyword>
<comment type="caution">
    <text evidence="1">The sequence shown here is derived from an EMBL/GenBank/DDBJ whole genome shotgun (WGS) entry which is preliminary data.</text>
</comment>
<accession>A0ABQ1T347</accession>
<name>A0ABQ1T347_9GAMM</name>
<protein>
    <submittedName>
        <fullName evidence="1">Uncharacterized protein</fullName>
    </submittedName>
</protein>
<dbReference type="Proteomes" id="UP000606498">
    <property type="component" value="Unassembled WGS sequence"/>
</dbReference>
<dbReference type="EMBL" id="BMKO01000003">
    <property type="protein sequence ID" value="GGE75225.1"/>
    <property type="molecule type" value="Genomic_DNA"/>
</dbReference>
<evidence type="ECO:0000313" key="2">
    <source>
        <dbReference type="Proteomes" id="UP000606498"/>
    </source>
</evidence>
<evidence type="ECO:0000313" key="1">
    <source>
        <dbReference type="EMBL" id="GGE75225.1"/>
    </source>
</evidence>
<reference evidence="2" key="1">
    <citation type="journal article" date="2019" name="Int. J. Syst. Evol. Microbiol.">
        <title>The Global Catalogue of Microorganisms (GCM) 10K type strain sequencing project: providing services to taxonomists for standard genome sequencing and annotation.</title>
        <authorList>
            <consortium name="The Broad Institute Genomics Platform"/>
            <consortium name="The Broad Institute Genome Sequencing Center for Infectious Disease"/>
            <person name="Wu L."/>
            <person name="Ma J."/>
        </authorList>
    </citation>
    <scope>NUCLEOTIDE SEQUENCE [LARGE SCALE GENOMIC DNA]</scope>
    <source>
        <strain evidence="2">CGMCC 1.16033</strain>
    </source>
</reference>
<proteinExistence type="predicted"/>
<sequence>MSMRSVIELEEVYSHNQGNSNDTKAENKKVAAGSDFSEQVQLISAELLFL</sequence>
<organism evidence="1 2">
    <name type="scientific">Shewanella carassii</name>
    <dbReference type="NCBI Taxonomy" id="1987584"/>
    <lineage>
        <taxon>Bacteria</taxon>
        <taxon>Pseudomonadati</taxon>
        <taxon>Pseudomonadota</taxon>
        <taxon>Gammaproteobacteria</taxon>
        <taxon>Alteromonadales</taxon>
        <taxon>Shewanellaceae</taxon>
        <taxon>Shewanella</taxon>
    </lineage>
</organism>